<feature type="transmembrane region" description="Helical" evidence="1">
    <location>
        <begin position="9"/>
        <end position="26"/>
    </location>
</feature>
<gene>
    <name evidence="2" type="ORF">JI741_07660</name>
</gene>
<accession>A0ABS1KNT6</accession>
<evidence type="ECO:0000256" key="1">
    <source>
        <dbReference type="SAM" id="Phobius"/>
    </source>
</evidence>
<evidence type="ECO:0000313" key="2">
    <source>
        <dbReference type="EMBL" id="MBL0741091.1"/>
    </source>
</evidence>
<name>A0ABS1KNT6_9BACT</name>
<protein>
    <submittedName>
        <fullName evidence="2">Uncharacterized protein</fullName>
    </submittedName>
</protein>
<feature type="transmembrane region" description="Helical" evidence="1">
    <location>
        <begin position="80"/>
        <end position="102"/>
    </location>
</feature>
<keyword evidence="1" id="KW-0472">Membrane</keyword>
<feature type="transmembrane region" description="Helical" evidence="1">
    <location>
        <begin position="46"/>
        <end position="68"/>
    </location>
</feature>
<keyword evidence="1" id="KW-1133">Transmembrane helix</keyword>
<evidence type="ECO:0000313" key="3">
    <source>
        <dbReference type="Proteomes" id="UP000613030"/>
    </source>
</evidence>
<reference evidence="2 3" key="1">
    <citation type="submission" date="2021-01" db="EMBL/GenBank/DDBJ databases">
        <title>Chryseolinea sp. Jin1 Genome sequencing and assembly.</title>
        <authorList>
            <person name="Kim I."/>
        </authorList>
    </citation>
    <scope>NUCLEOTIDE SEQUENCE [LARGE SCALE GENOMIC DNA]</scope>
    <source>
        <strain evidence="2 3">Jin1</strain>
    </source>
</reference>
<dbReference type="EMBL" id="JAERRB010000002">
    <property type="protein sequence ID" value="MBL0741091.1"/>
    <property type="molecule type" value="Genomic_DNA"/>
</dbReference>
<keyword evidence="1" id="KW-0812">Transmembrane</keyword>
<proteinExistence type="predicted"/>
<dbReference type="RefSeq" id="WP_202008453.1">
    <property type="nucleotide sequence ID" value="NZ_JAERRB010000002.1"/>
</dbReference>
<sequence>MIEKYSELIIRYMLLLAGFAIIDYAARQIEGEAMQYFEMLPTDKVYFALAVNIGLSLILNVITAVIIQRDRKRLIIEAKHVLWITLIFRELGVCAFLLYAIVNEKSQQEQLPQEEQPA</sequence>
<keyword evidence="3" id="KW-1185">Reference proteome</keyword>
<comment type="caution">
    <text evidence="2">The sequence shown here is derived from an EMBL/GenBank/DDBJ whole genome shotgun (WGS) entry which is preliminary data.</text>
</comment>
<organism evidence="2 3">
    <name type="scientific">Chryseolinea lacunae</name>
    <dbReference type="NCBI Taxonomy" id="2801331"/>
    <lineage>
        <taxon>Bacteria</taxon>
        <taxon>Pseudomonadati</taxon>
        <taxon>Bacteroidota</taxon>
        <taxon>Cytophagia</taxon>
        <taxon>Cytophagales</taxon>
        <taxon>Fulvivirgaceae</taxon>
        <taxon>Chryseolinea</taxon>
    </lineage>
</organism>
<dbReference type="Proteomes" id="UP000613030">
    <property type="component" value="Unassembled WGS sequence"/>
</dbReference>